<gene>
    <name evidence="3" type="ORF">O3P69_001565</name>
</gene>
<evidence type="ECO:0000259" key="2">
    <source>
        <dbReference type="Pfam" id="PF25899"/>
    </source>
</evidence>
<proteinExistence type="predicted"/>
<evidence type="ECO:0000259" key="1">
    <source>
        <dbReference type="Pfam" id="PF25898"/>
    </source>
</evidence>
<keyword evidence="4" id="KW-1185">Reference proteome</keyword>
<dbReference type="Pfam" id="PF25899">
    <property type="entry name" value="DUF7959"/>
    <property type="match status" value="1"/>
</dbReference>
<dbReference type="Proteomes" id="UP001487740">
    <property type="component" value="Unassembled WGS sequence"/>
</dbReference>
<dbReference type="PANTHER" id="PTHR36902:SF1">
    <property type="entry name" value="ENRICHED IN SURFACE-LABELED PROTEOME PROTEIN 9"/>
    <property type="match status" value="1"/>
</dbReference>
<dbReference type="EMBL" id="JARAKH010000003">
    <property type="protein sequence ID" value="KAK8405074.1"/>
    <property type="molecule type" value="Genomic_DNA"/>
</dbReference>
<dbReference type="InterPro" id="IPR058831">
    <property type="entry name" value="LolA-like_dom_2nd"/>
</dbReference>
<organism evidence="3 4">
    <name type="scientific">Scylla paramamosain</name>
    <name type="common">Mud crab</name>
    <dbReference type="NCBI Taxonomy" id="85552"/>
    <lineage>
        <taxon>Eukaryota</taxon>
        <taxon>Metazoa</taxon>
        <taxon>Ecdysozoa</taxon>
        <taxon>Arthropoda</taxon>
        <taxon>Crustacea</taxon>
        <taxon>Multicrustacea</taxon>
        <taxon>Malacostraca</taxon>
        <taxon>Eumalacostraca</taxon>
        <taxon>Eucarida</taxon>
        <taxon>Decapoda</taxon>
        <taxon>Pleocyemata</taxon>
        <taxon>Brachyura</taxon>
        <taxon>Eubrachyura</taxon>
        <taxon>Portunoidea</taxon>
        <taxon>Portunidae</taxon>
        <taxon>Portuninae</taxon>
        <taxon>Scylla</taxon>
    </lineage>
</organism>
<reference evidence="3 4" key="1">
    <citation type="submission" date="2023-03" db="EMBL/GenBank/DDBJ databases">
        <title>High-quality genome of Scylla paramamosain provides insights in environmental adaptation.</title>
        <authorList>
            <person name="Zhang L."/>
        </authorList>
    </citation>
    <scope>NUCLEOTIDE SEQUENCE [LARGE SCALE GENOMIC DNA]</scope>
    <source>
        <strain evidence="3">LZ_2023a</strain>
        <tissue evidence="3">Muscle</tissue>
    </source>
</reference>
<evidence type="ECO:0000313" key="4">
    <source>
        <dbReference type="Proteomes" id="UP001487740"/>
    </source>
</evidence>
<dbReference type="Pfam" id="PF25898">
    <property type="entry name" value="LolA_2nd_metazoa"/>
    <property type="match status" value="1"/>
</dbReference>
<sequence>MTVEVLDIHNHETFTVTERENEGWASHKLTSSTLNVSCIFMPLKAEGYLLEGVKCGRSSRMPNRCFCTDRFCRPYISLSILLEYLQTHIPTHTEHEMKGVGGMKVEVWRASKTDMTIEAVYTRTRRDLTPLSFTVKGPGSVFMIPNGPIWLQYQVRSWALTTVPTQELVSTPPGVVCPVHERKFLPKLSNQFSLTMETVIQNLGTIAYESQHYEAEEKLVSFTYRPHLHADGMFLLNIPGLTDLTIETYRVIHDFKTGIQYMINEKTTNCSIQGIPVSALDAASAENQHIRLRHASELISIDPNMFFYKGTRVVRGILCDVWVAERGVRKGQYYTVEVFFSHENWTVEVEVFNKVRQVPIGISSYIADADNPSRWTSVVHTFFYEYRDGHPSWRHFDISPCLNRINRLFLILTLEVSYTELVHYNLEAAKNSIRRAVAGIAGVSPLRVTDMFLSSRQSTGEVDVWFVLLEKPDVTGPYHHPTTAAPHGGCVQASP</sequence>
<protein>
    <submittedName>
        <fullName evidence="3">Uncharacterized protein</fullName>
    </submittedName>
</protein>
<feature type="domain" description="LolA-like" evidence="1">
    <location>
        <begin position="172"/>
        <end position="402"/>
    </location>
</feature>
<dbReference type="PANTHER" id="PTHR36902">
    <property type="entry name" value="ENRICHED IN SURFACE-LABELED PROTEOME PROTEIN 9"/>
    <property type="match status" value="1"/>
</dbReference>
<comment type="caution">
    <text evidence="3">The sequence shown here is derived from an EMBL/GenBank/DDBJ whole genome shotgun (WGS) entry which is preliminary data.</text>
</comment>
<name>A0AAW0UY69_SCYPA</name>
<accession>A0AAW0UY69</accession>
<dbReference type="AlphaFoldDB" id="A0AAW0UY69"/>
<evidence type="ECO:0000313" key="3">
    <source>
        <dbReference type="EMBL" id="KAK8405074.1"/>
    </source>
</evidence>
<feature type="domain" description="DUF7959" evidence="2">
    <location>
        <begin position="411"/>
        <end position="476"/>
    </location>
</feature>
<dbReference type="InterPro" id="IPR058265">
    <property type="entry name" value="DUF7959"/>
</dbReference>